<dbReference type="Pfam" id="PF00271">
    <property type="entry name" value="Helicase_C"/>
    <property type="match status" value="1"/>
</dbReference>
<dbReference type="PROSITE" id="PS51192">
    <property type="entry name" value="HELICASE_ATP_BIND_1"/>
    <property type="match status" value="1"/>
</dbReference>
<dbReference type="GO" id="GO:0004386">
    <property type="term" value="F:helicase activity"/>
    <property type="evidence" value="ECO:0007669"/>
    <property type="project" value="UniProtKB-KW"/>
</dbReference>
<dbReference type="PANTHER" id="PTHR47396:SF1">
    <property type="entry name" value="ATP-DEPENDENT HELICASE IRC3-RELATED"/>
    <property type="match status" value="1"/>
</dbReference>
<dbReference type="SMART" id="SM00490">
    <property type="entry name" value="HELICc"/>
    <property type="match status" value="1"/>
</dbReference>
<evidence type="ECO:0000259" key="2">
    <source>
        <dbReference type="PROSITE" id="PS51194"/>
    </source>
</evidence>
<feature type="domain" description="Helicase C-terminal" evidence="2">
    <location>
        <begin position="236"/>
        <end position="406"/>
    </location>
</feature>
<dbReference type="SUPFAM" id="SSF52540">
    <property type="entry name" value="P-loop containing nucleoside triphosphate hydrolases"/>
    <property type="match status" value="1"/>
</dbReference>
<name>A0A512NEF3_9HYPH</name>
<dbReference type="Proteomes" id="UP000321058">
    <property type="component" value="Unassembled WGS sequence"/>
</dbReference>
<dbReference type="PANTHER" id="PTHR47396">
    <property type="entry name" value="TYPE I RESTRICTION ENZYME ECOKI R PROTEIN"/>
    <property type="match status" value="1"/>
</dbReference>
<dbReference type="Pfam" id="PF04851">
    <property type="entry name" value="ResIII"/>
    <property type="match status" value="1"/>
</dbReference>
<dbReference type="GO" id="GO:0005524">
    <property type="term" value="F:ATP binding"/>
    <property type="evidence" value="ECO:0007669"/>
    <property type="project" value="InterPro"/>
</dbReference>
<dbReference type="GO" id="GO:0003677">
    <property type="term" value="F:DNA binding"/>
    <property type="evidence" value="ECO:0007669"/>
    <property type="project" value="InterPro"/>
</dbReference>
<dbReference type="InterPro" id="IPR006935">
    <property type="entry name" value="Helicase/UvrB_N"/>
</dbReference>
<dbReference type="SMART" id="SM00487">
    <property type="entry name" value="DEXDc"/>
    <property type="match status" value="1"/>
</dbReference>
<keyword evidence="3" id="KW-0547">Nucleotide-binding</keyword>
<dbReference type="InterPro" id="IPR014001">
    <property type="entry name" value="Helicase_ATP-bd"/>
</dbReference>
<accession>A0A512NEF3</accession>
<sequence>MRDLLSDLDPAPPVKELVLYDYQSAAIDAARENIRRGHRRQILCSPTGSGKTIMGLGLMQGAMRAGSRSAFVTDRTALVDQTSTALDLYGLDHGVMQATHWRQRPGALVQLVSAQTLGRRLGRGGYVDSHLRDLRFVLIDEVHTLYDSTLEWLAMLPEHVAVIGLTATPFTKGLGRHYGAIVNVASTDALIERGMLARPLVYVATTEMDTSGVAVRSTGEWDDGGLERAGVQIVGDVVSEYVKRSGEHFGGSVKTIVFSSSVRHGEEICRAFAQVGLNFANISYHDSEDDRRAKIAEFRKPDSAITGLVSCDALAKGFDVPDVLVGILCRPLRKSFTTHIQQLGRVMRSHPGKDKALVIDHTGNCLRFLNDTVEFWRDGVDKLDEGAERDRTARPSATEKERKELVCLGCQAILPPGVSACLACGRERPRRPSNVTTIRGTTHCLHMGATSGRKFDFDNHAILRNREVAYRTFLAYAVRGKKGDGEAARRWAAAMFKGVYGAFPPWSYNDHIDHDPAYLTLDAERFCRNEMARYSKKRPTNAAAA</sequence>
<evidence type="ECO:0000313" key="4">
    <source>
        <dbReference type="Proteomes" id="UP000321058"/>
    </source>
</evidence>
<gene>
    <name evidence="3" type="ORF">RSO01_44970</name>
</gene>
<keyword evidence="3" id="KW-0347">Helicase</keyword>
<dbReference type="GO" id="GO:0016787">
    <property type="term" value="F:hydrolase activity"/>
    <property type="evidence" value="ECO:0007669"/>
    <property type="project" value="InterPro"/>
</dbReference>
<proteinExistence type="predicted"/>
<dbReference type="InterPro" id="IPR050742">
    <property type="entry name" value="Helicase_Restrict-Modif_Enz"/>
</dbReference>
<evidence type="ECO:0000313" key="3">
    <source>
        <dbReference type="EMBL" id="GEP57331.1"/>
    </source>
</evidence>
<keyword evidence="3" id="KW-0067">ATP-binding</keyword>
<dbReference type="InterPro" id="IPR027417">
    <property type="entry name" value="P-loop_NTPase"/>
</dbReference>
<feature type="domain" description="Helicase ATP-binding" evidence="1">
    <location>
        <begin position="32"/>
        <end position="187"/>
    </location>
</feature>
<dbReference type="AlphaFoldDB" id="A0A512NEF3"/>
<dbReference type="GO" id="GO:0005829">
    <property type="term" value="C:cytosol"/>
    <property type="evidence" value="ECO:0007669"/>
    <property type="project" value="TreeGrafter"/>
</dbReference>
<reference evidence="3 4" key="1">
    <citation type="submission" date="2019-07" db="EMBL/GenBank/DDBJ databases">
        <title>Whole genome shotgun sequence of Reyranella soli NBRC 108950.</title>
        <authorList>
            <person name="Hosoyama A."/>
            <person name="Uohara A."/>
            <person name="Ohji S."/>
            <person name="Ichikawa N."/>
        </authorList>
    </citation>
    <scope>NUCLEOTIDE SEQUENCE [LARGE SCALE GENOMIC DNA]</scope>
    <source>
        <strain evidence="3 4">NBRC 108950</strain>
    </source>
</reference>
<dbReference type="Gene3D" id="3.40.50.300">
    <property type="entry name" value="P-loop containing nucleotide triphosphate hydrolases"/>
    <property type="match status" value="2"/>
</dbReference>
<dbReference type="InterPro" id="IPR001650">
    <property type="entry name" value="Helicase_C-like"/>
</dbReference>
<keyword evidence="4" id="KW-1185">Reference proteome</keyword>
<protein>
    <submittedName>
        <fullName evidence="3">Helicase</fullName>
    </submittedName>
</protein>
<keyword evidence="3" id="KW-0378">Hydrolase</keyword>
<dbReference type="EMBL" id="BKAJ01000077">
    <property type="protein sequence ID" value="GEP57331.1"/>
    <property type="molecule type" value="Genomic_DNA"/>
</dbReference>
<evidence type="ECO:0000259" key="1">
    <source>
        <dbReference type="PROSITE" id="PS51192"/>
    </source>
</evidence>
<comment type="caution">
    <text evidence="3">The sequence shown here is derived from an EMBL/GenBank/DDBJ whole genome shotgun (WGS) entry which is preliminary data.</text>
</comment>
<organism evidence="3 4">
    <name type="scientific">Reyranella soli</name>
    <dbReference type="NCBI Taxonomy" id="1230389"/>
    <lineage>
        <taxon>Bacteria</taxon>
        <taxon>Pseudomonadati</taxon>
        <taxon>Pseudomonadota</taxon>
        <taxon>Alphaproteobacteria</taxon>
        <taxon>Hyphomicrobiales</taxon>
        <taxon>Reyranellaceae</taxon>
        <taxon>Reyranella</taxon>
    </lineage>
</organism>
<dbReference type="PROSITE" id="PS51194">
    <property type="entry name" value="HELICASE_CTER"/>
    <property type="match status" value="1"/>
</dbReference>